<protein>
    <recommendedName>
        <fullName evidence="4">EpsG family protein</fullName>
    </recommendedName>
</protein>
<gene>
    <name evidence="2" type="ORF">SAMN05216381_4232</name>
</gene>
<keyword evidence="1" id="KW-1133">Transmembrane helix</keyword>
<dbReference type="AlphaFoldDB" id="A0A1G7V0J5"/>
<reference evidence="2 3" key="1">
    <citation type="submission" date="2016-10" db="EMBL/GenBank/DDBJ databases">
        <authorList>
            <person name="de Groot N.N."/>
        </authorList>
    </citation>
    <scope>NUCLEOTIDE SEQUENCE [LARGE SCALE GENOMIC DNA]</scope>
    <source>
        <strain evidence="2 3">LMG 25475</strain>
    </source>
</reference>
<feature type="transmembrane region" description="Helical" evidence="1">
    <location>
        <begin position="128"/>
        <end position="145"/>
    </location>
</feature>
<evidence type="ECO:0008006" key="4">
    <source>
        <dbReference type="Google" id="ProtNLM"/>
    </source>
</evidence>
<proteinExistence type="predicted"/>
<organism evidence="2 3">
    <name type="scientific">Phytopseudomonas seleniipraecipitans</name>
    <dbReference type="NCBI Taxonomy" id="640205"/>
    <lineage>
        <taxon>Bacteria</taxon>
        <taxon>Pseudomonadati</taxon>
        <taxon>Pseudomonadota</taxon>
        <taxon>Gammaproteobacteria</taxon>
        <taxon>Pseudomonadales</taxon>
        <taxon>Pseudomonadaceae</taxon>
        <taxon>Phytopseudomonas</taxon>
    </lineage>
</organism>
<dbReference type="Proteomes" id="UP000243378">
    <property type="component" value="Unassembled WGS sequence"/>
</dbReference>
<dbReference type="RefSeq" id="WP_092371955.1">
    <property type="nucleotide sequence ID" value="NZ_FNBM01000013.1"/>
</dbReference>
<dbReference type="EMBL" id="FNBM01000013">
    <property type="protein sequence ID" value="SDG53313.1"/>
    <property type="molecule type" value="Genomic_DNA"/>
</dbReference>
<sequence length="349" mass="40385">MELSANWFRVFFIGLLFLKALIAYYIFSQEYSYFGGANDADYYNQYALGQVSVSYNYWSVLLRHLNDFGFYSRGGVTVFLGFTGFVVLPIIISKLAINPETKNSTAFFWLSMCVVSAYPTLAYFATDVYRDVFMVFVWVMGCYAYKLYLQSKGEVKVLYFVICLSVGGGLYFFRSYLGGALLLSFLFSRFYSFQKAPLLLSVFLIYVSVFVLYAFGLIDPLLNYRGLFGSQSVGASNLGIQFSTLELFFQDFTLSMIYQMFGFYFVNRASLLVFIFESIPFLFFFFYIILNRRYSNAFVDFLIVFFVLYSLVWLLGNDNLGTAVRLRMYSYLSVFVAFCVIFQNKMLGR</sequence>
<evidence type="ECO:0000256" key="1">
    <source>
        <dbReference type="SAM" id="Phobius"/>
    </source>
</evidence>
<feature type="transmembrane region" description="Helical" evidence="1">
    <location>
        <begin position="70"/>
        <end position="92"/>
    </location>
</feature>
<keyword evidence="1" id="KW-0472">Membrane</keyword>
<name>A0A1G7V0J5_9GAMM</name>
<feature type="transmembrane region" description="Helical" evidence="1">
    <location>
        <begin position="104"/>
        <end position="122"/>
    </location>
</feature>
<feature type="transmembrane region" description="Helical" evidence="1">
    <location>
        <begin position="328"/>
        <end position="347"/>
    </location>
</feature>
<evidence type="ECO:0000313" key="3">
    <source>
        <dbReference type="Proteomes" id="UP000243378"/>
    </source>
</evidence>
<dbReference type="STRING" id="640205.SAMN05216381_4232"/>
<dbReference type="OrthoDB" id="2162143at2"/>
<feature type="transmembrane region" description="Helical" evidence="1">
    <location>
        <begin position="197"/>
        <end position="218"/>
    </location>
</feature>
<feature type="transmembrane region" description="Helical" evidence="1">
    <location>
        <begin position="271"/>
        <end position="290"/>
    </location>
</feature>
<feature type="transmembrane region" description="Helical" evidence="1">
    <location>
        <begin position="7"/>
        <end position="27"/>
    </location>
</feature>
<feature type="transmembrane region" description="Helical" evidence="1">
    <location>
        <begin position="297"/>
        <end position="316"/>
    </location>
</feature>
<accession>A0A1G7V0J5</accession>
<feature type="transmembrane region" description="Helical" evidence="1">
    <location>
        <begin position="157"/>
        <end position="177"/>
    </location>
</feature>
<keyword evidence="1" id="KW-0812">Transmembrane</keyword>
<evidence type="ECO:0000313" key="2">
    <source>
        <dbReference type="EMBL" id="SDG53313.1"/>
    </source>
</evidence>